<evidence type="ECO:0000256" key="2">
    <source>
        <dbReference type="ARBA" id="ARBA00022777"/>
    </source>
</evidence>
<keyword evidence="1" id="KW-0808">Transferase</keyword>
<dbReference type="SUPFAM" id="SSF53613">
    <property type="entry name" value="Ribokinase-like"/>
    <property type="match status" value="1"/>
</dbReference>
<dbReference type="InterPro" id="IPR029056">
    <property type="entry name" value="Ribokinase-like"/>
</dbReference>
<dbReference type="Gene3D" id="3.40.1190.20">
    <property type="match status" value="1"/>
</dbReference>
<evidence type="ECO:0000313" key="5">
    <source>
        <dbReference type="Proteomes" id="UP000269573"/>
    </source>
</evidence>
<dbReference type="PANTHER" id="PTHR10584:SF166">
    <property type="entry name" value="RIBOKINASE"/>
    <property type="match status" value="1"/>
</dbReference>
<proteinExistence type="predicted"/>
<evidence type="ECO:0000259" key="3">
    <source>
        <dbReference type="Pfam" id="PF00294"/>
    </source>
</evidence>
<dbReference type="GO" id="GO:0016301">
    <property type="term" value="F:kinase activity"/>
    <property type="evidence" value="ECO:0007669"/>
    <property type="project" value="UniProtKB-KW"/>
</dbReference>
<feature type="domain" description="Carbohydrate kinase PfkB" evidence="3">
    <location>
        <begin position="12"/>
        <end position="264"/>
    </location>
</feature>
<dbReference type="RefSeq" id="WP_122922875.1">
    <property type="nucleotide sequence ID" value="NZ_RHHU01000003.1"/>
</dbReference>
<protein>
    <submittedName>
        <fullName evidence="4">Fructoselysine 6-kinase</fullName>
    </submittedName>
</protein>
<evidence type="ECO:0000313" key="4">
    <source>
        <dbReference type="EMBL" id="RNB88778.1"/>
    </source>
</evidence>
<reference evidence="4 5" key="1">
    <citation type="submission" date="2018-10" db="EMBL/GenBank/DDBJ databases">
        <title>Phylogenomics of Brevibacillus.</title>
        <authorList>
            <person name="Dunlap C."/>
        </authorList>
    </citation>
    <scope>NUCLEOTIDE SEQUENCE [LARGE SCALE GENOMIC DNA]</scope>
    <source>
        <strain evidence="4 5">JCM 15774</strain>
    </source>
</reference>
<dbReference type="InterPro" id="IPR011611">
    <property type="entry name" value="PfkB_dom"/>
</dbReference>
<evidence type="ECO:0000256" key="1">
    <source>
        <dbReference type="ARBA" id="ARBA00022679"/>
    </source>
</evidence>
<dbReference type="Pfam" id="PF00294">
    <property type="entry name" value="PfkB"/>
    <property type="match status" value="1"/>
</dbReference>
<organism evidence="4 5">
    <name type="scientific">Brevibacillus nitrificans</name>
    <dbReference type="NCBI Taxonomy" id="651560"/>
    <lineage>
        <taxon>Bacteria</taxon>
        <taxon>Bacillati</taxon>
        <taxon>Bacillota</taxon>
        <taxon>Bacilli</taxon>
        <taxon>Bacillales</taxon>
        <taxon>Paenibacillaceae</taxon>
        <taxon>Brevibacillus</taxon>
    </lineage>
</organism>
<dbReference type="PANTHER" id="PTHR10584">
    <property type="entry name" value="SUGAR KINASE"/>
    <property type="match status" value="1"/>
</dbReference>
<dbReference type="Proteomes" id="UP000269573">
    <property type="component" value="Unassembled WGS sequence"/>
</dbReference>
<dbReference type="AlphaFoldDB" id="A0A3M8DL54"/>
<sequence>MKVIGFGDNVADVYLHTRTRYPGGNSVNFAVFAKQLGVPSAYLGAFGNDVIAEFIQEELTKIGIDLSHCIQLEGENGFAQVNLVEGDRVFVGGNGGGISTKNPPILDTEDLEYLKSFSLIHSGCYAHVESELPKLRQLDALVAFDFSEESKFRTDNYLQKVCPFIDFALFSGGSLTRSEIETLVNRVNGHGVNHILITRGSQGPLFFSHGVLYRGTVEFVQPVDTMGAGDSFLTAFLIHLVQFGWTKTHAPTAEAIERGLQVAASFSARTCLVDGAFGHGQRY</sequence>
<gene>
    <name evidence="4" type="ORF">EDM59_06630</name>
</gene>
<accession>A0A3M8DL54</accession>
<keyword evidence="5" id="KW-1185">Reference proteome</keyword>
<comment type="caution">
    <text evidence="4">The sequence shown here is derived from an EMBL/GenBank/DDBJ whole genome shotgun (WGS) entry which is preliminary data.</text>
</comment>
<keyword evidence="2 4" id="KW-0418">Kinase</keyword>
<name>A0A3M8DL54_9BACL</name>
<dbReference type="EMBL" id="RHHU01000003">
    <property type="protein sequence ID" value="RNB88778.1"/>
    <property type="molecule type" value="Genomic_DNA"/>
</dbReference>